<evidence type="ECO:0000313" key="3">
    <source>
        <dbReference type="Proteomes" id="UP001203338"/>
    </source>
</evidence>
<feature type="compositionally biased region" description="Basic residues" evidence="1">
    <location>
        <begin position="445"/>
        <end position="456"/>
    </location>
</feature>
<dbReference type="EMBL" id="JAMFLX010000001">
    <property type="protein sequence ID" value="MCL6268476.1"/>
    <property type="molecule type" value="Genomic_DNA"/>
</dbReference>
<gene>
    <name evidence="2" type="ORF">M3P05_00735</name>
</gene>
<comment type="caution">
    <text evidence="2">The sequence shown here is derived from an EMBL/GenBank/DDBJ whole genome shotgun (WGS) entry which is preliminary data.</text>
</comment>
<feature type="compositionally biased region" description="Low complexity" evidence="1">
    <location>
        <begin position="108"/>
        <end position="118"/>
    </location>
</feature>
<dbReference type="RefSeq" id="WP_249697310.1">
    <property type="nucleotide sequence ID" value="NZ_JAMFLX010000001.1"/>
</dbReference>
<feature type="region of interest" description="Disordered" evidence="1">
    <location>
        <begin position="435"/>
        <end position="551"/>
    </location>
</feature>
<name>A0ABT0PB66_9GAMM</name>
<reference evidence="2 3" key="1">
    <citation type="submission" date="2022-05" db="EMBL/GenBank/DDBJ databases">
        <authorList>
            <person name="Park J.-S."/>
        </authorList>
    </citation>
    <scope>NUCLEOTIDE SEQUENCE [LARGE SCALE GENOMIC DNA]</scope>
    <source>
        <strain evidence="2 3">2012CJ34-2</strain>
    </source>
</reference>
<dbReference type="Proteomes" id="UP001203338">
    <property type="component" value="Unassembled WGS sequence"/>
</dbReference>
<accession>A0ABT0PB66</accession>
<feature type="region of interest" description="Disordered" evidence="1">
    <location>
        <begin position="95"/>
        <end position="132"/>
    </location>
</feature>
<evidence type="ECO:0000256" key="1">
    <source>
        <dbReference type="SAM" id="MobiDB-lite"/>
    </source>
</evidence>
<proteinExistence type="predicted"/>
<sequence length="713" mass="80005">MRMPIHTRFHGATTSGFARFYKANEKQFSKKTKEQDDSEENNIKFLETNDGMVVYRTLHKDGSWGTIRAASPQEVRDNTFILESAHALRKELGIDKLEDKKKPKKKVSLSPQKSVPSVKPKPPHKPFYTPEEKKTAETLVIWDKKDHSSRAEEAFVKGCNKLVHEYKTDDSEIAEHRARLMVHGALIASGTGITWPDNPDQLDSGKSFDQLMINFSQLHPNGSGRDEVQVIESRMIAARAVLKAHNKFTNSPTISPEHIQKEKVKEEINAMVRFICRRDQKQGLKQPTNIPQYLHSICPKVSEENIQWLIDSDFSGSDIDVNTPRVYTLSKQVTEDVSALSAALAEDSKQDAEMNIDSTDRVRKKAKHPVYKPVHSKFALMNPGLSQKRSGTSLFARLHDHAGLPEVVNCKLVAPFTYDDVDNFRHYYQSTFLTSEDITPQPQTGKRKSTRKRRKPAPLDLTITSPISLKSPEPLSISTASSSSSSGFDSISQSATTVTPSTSNSNSHFPFPPPEPTTPQSSGIHSPNKNLLSPQIPRSEPPSPQPLLFSPQPIEAKPVEKSGDILNEQYSALANDIANDYNISEPQARYLASAAMIASGSGISWANPDKEVPDYKNITVFYGQLTHPEPSQKSDFENILKKRIWLARQYVDGHFLHIHQEQSKQGTASHDSLFKKLDDRTKFSGGNSIPPTLTTENVRKFQEAYMKEFPQKK</sequence>
<feature type="compositionally biased region" description="Polar residues" evidence="1">
    <location>
        <begin position="435"/>
        <end position="444"/>
    </location>
</feature>
<organism evidence="2 3">
    <name type="scientific">Parendozoicomonas callyspongiae</name>
    <dbReference type="NCBI Taxonomy" id="2942213"/>
    <lineage>
        <taxon>Bacteria</taxon>
        <taxon>Pseudomonadati</taxon>
        <taxon>Pseudomonadota</taxon>
        <taxon>Gammaproteobacteria</taxon>
        <taxon>Oceanospirillales</taxon>
        <taxon>Endozoicomonadaceae</taxon>
        <taxon>Parendozoicomonas</taxon>
    </lineage>
</organism>
<protein>
    <submittedName>
        <fullName evidence="2">Uncharacterized protein</fullName>
    </submittedName>
</protein>
<feature type="compositionally biased region" description="Low complexity" evidence="1">
    <location>
        <begin position="471"/>
        <end position="509"/>
    </location>
</feature>
<keyword evidence="3" id="KW-1185">Reference proteome</keyword>
<feature type="compositionally biased region" description="Polar residues" evidence="1">
    <location>
        <begin position="523"/>
        <end position="533"/>
    </location>
</feature>
<evidence type="ECO:0000313" key="2">
    <source>
        <dbReference type="EMBL" id="MCL6268476.1"/>
    </source>
</evidence>